<dbReference type="EMBL" id="MT360682">
    <property type="protein sequence ID" value="QJT70633.1"/>
    <property type="molecule type" value="Genomic_DNA"/>
</dbReference>
<proteinExistence type="predicted"/>
<accession>A0A6M5CAU9</accession>
<sequence length="114" mass="13292">MHSTKRIEDCKMENKNSIVLAAADKTNFWIVWDKIDEAIPTGNKYLDNLEMHYCQARNLEDEGFSADEIAKKMSFESLEQMFKSVANRAEEDFELKVLDKIKPQLRGFLFLRVA</sequence>
<gene>
    <name evidence="1" type="ORF">2019VC1_28</name>
</gene>
<evidence type="ECO:0000313" key="1">
    <source>
        <dbReference type="EMBL" id="QJT70633.1"/>
    </source>
</evidence>
<protein>
    <submittedName>
        <fullName evidence="1">Uncharacterized protein</fullName>
    </submittedName>
</protein>
<reference evidence="1" key="1">
    <citation type="submission" date="2020-04" db="EMBL/GenBank/DDBJ databases">
        <authorList>
            <person name="Kumar P."/>
            <person name="Meghvansi M.K."/>
            <person name="Kamboj D.V."/>
        </authorList>
    </citation>
    <scope>NUCLEOTIDE SEQUENCE [LARGE SCALE GENOMIC DNA]</scope>
</reference>
<name>A0A6M5CAU9_9CAUD</name>
<organism evidence="1">
    <name type="scientific">Vibrio phage Vc1</name>
    <dbReference type="NCBI Taxonomy" id="1480731"/>
    <lineage>
        <taxon>Viruses</taxon>
        <taxon>Duplodnaviria</taxon>
        <taxon>Heunggongvirae</taxon>
        <taxon>Uroviricota</taxon>
        <taxon>Caudoviricetes</taxon>
        <taxon>Drexlerviridae</taxon>
        <taxon>Jhansiroadvirus</taxon>
        <taxon>Jhansiroadvirus gwaliVC1</taxon>
    </lineage>
</organism>